<comment type="caution">
    <text evidence="1">The sequence shown here is derived from an EMBL/GenBank/DDBJ whole genome shotgun (WGS) entry which is preliminary data.</text>
</comment>
<dbReference type="EMBL" id="BGPR01000002">
    <property type="protein sequence ID" value="GBL72698.1"/>
    <property type="molecule type" value="Genomic_DNA"/>
</dbReference>
<accession>A0A4Y1ZYZ6</accession>
<keyword evidence="2" id="KW-1185">Reference proteome</keyword>
<evidence type="ECO:0000313" key="1">
    <source>
        <dbReference type="EMBL" id="GBL72698.1"/>
    </source>
</evidence>
<protein>
    <submittedName>
        <fullName evidence="1">Uncharacterized protein</fullName>
    </submittedName>
</protein>
<dbReference type="Proteomes" id="UP000499080">
    <property type="component" value="Unassembled WGS sequence"/>
</dbReference>
<sequence>MLVLPLPREDESVSETAAFVKCSRAAAAKASKALTSREEIESQRATCGRQQCYKIGVNMGHYDSQSVAESCETYYRRNLYFTVEIPSRGQLGGPPEKDEGENGF</sequence>
<name>A0A4Y1ZYZ6_ARAVE</name>
<organism evidence="1 2">
    <name type="scientific">Araneus ventricosus</name>
    <name type="common">Orbweaver spider</name>
    <name type="synonym">Epeira ventricosa</name>
    <dbReference type="NCBI Taxonomy" id="182803"/>
    <lineage>
        <taxon>Eukaryota</taxon>
        <taxon>Metazoa</taxon>
        <taxon>Ecdysozoa</taxon>
        <taxon>Arthropoda</taxon>
        <taxon>Chelicerata</taxon>
        <taxon>Arachnida</taxon>
        <taxon>Araneae</taxon>
        <taxon>Araneomorphae</taxon>
        <taxon>Entelegynae</taxon>
        <taxon>Araneoidea</taxon>
        <taxon>Araneidae</taxon>
        <taxon>Araneus</taxon>
    </lineage>
</organism>
<proteinExistence type="predicted"/>
<gene>
    <name evidence="1" type="ORF">AVEN_127937_1</name>
</gene>
<reference evidence="1 2" key="1">
    <citation type="journal article" date="2019" name="Sci. Rep.">
        <title>Orb-weaving spider Araneus ventricosus genome elucidates the spidroin gene catalogue.</title>
        <authorList>
            <person name="Kono N."/>
            <person name="Nakamura H."/>
            <person name="Ohtoshi R."/>
            <person name="Moran D.A.P."/>
            <person name="Shinohara A."/>
            <person name="Yoshida Y."/>
            <person name="Fujiwara M."/>
            <person name="Mori M."/>
            <person name="Tomita M."/>
            <person name="Arakawa K."/>
        </authorList>
    </citation>
    <scope>NUCLEOTIDE SEQUENCE [LARGE SCALE GENOMIC DNA]</scope>
</reference>
<dbReference type="AlphaFoldDB" id="A0A4Y1ZYZ6"/>
<evidence type="ECO:0000313" key="2">
    <source>
        <dbReference type="Proteomes" id="UP000499080"/>
    </source>
</evidence>